<keyword evidence="2" id="KW-1185">Reference proteome</keyword>
<dbReference type="KEGG" id="api:115033334"/>
<reference evidence="1" key="2">
    <citation type="submission" date="2022-06" db="UniProtKB">
        <authorList>
            <consortium name="EnsemblMetazoa"/>
        </authorList>
    </citation>
    <scope>IDENTIFICATION</scope>
</reference>
<accession>A0A8R2JLW4</accession>
<name>A0A8R2JLW4_ACYPI</name>
<dbReference type="OrthoDB" id="6627597at2759"/>
<evidence type="ECO:0008006" key="3">
    <source>
        <dbReference type="Google" id="ProtNLM"/>
    </source>
</evidence>
<evidence type="ECO:0000313" key="1">
    <source>
        <dbReference type="EnsemblMetazoa" id="XP_029341547.1"/>
    </source>
</evidence>
<reference evidence="2" key="1">
    <citation type="submission" date="2010-06" db="EMBL/GenBank/DDBJ databases">
        <authorList>
            <person name="Jiang H."/>
            <person name="Abraham K."/>
            <person name="Ali S."/>
            <person name="Alsbrooks S.L."/>
            <person name="Anim B.N."/>
            <person name="Anosike U.S."/>
            <person name="Attaway T."/>
            <person name="Bandaranaike D.P."/>
            <person name="Battles P.K."/>
            <person name="Bell S.N."/>
            <person name="Bell A.V."/>
            <person name="Beltran B."/>
            <person name="Bickham C."/>
            <person name="Bustamante Y."/>
            <person name="Caleb T."/>
            <person name="Canada A."/>
            <person name="Cardenas V."/>
            <person name="Carter K."/>
            <person name="Chacko J."/>
            <person name="Chandrabose M.N."/>
            <person name="Chavez D."/>
            <person name="Chavez A."/>
            <person name="Chen L."/>
            <person name="Chu H.-S."/>
            <person name="Claassen K.J."/>
            <person name="Cockrell R."/>
            <person name="Collins M."/>
            <person name="Cooper J.A."/>
            <person name="Cree A."/>
            <person name="Curry S.M."/>
            <person name="Da Y."/>
            <person name="Dao M.D."/>
            <person name="Das B."/>
            <person name="Davila M.-L."/>
            <person name="Davy-Carroll L."/>
            <person name="Denson S."/>
            <person name="Dinh H."/>
            <person name="Ebong V.E."/>
            <person name="Edwards J.R."/>
            <person name="Egan A."/>
            <person name="El-Daye J."/>
            <person name="Escobedo L."/>
            <person name="Fernandez S."/>
            <person name="Fernando P.R."/>
            <person name="Flagg N."/>
            <person name="Forbes L.D."/>
            <person name="Fowler R.G."/>
            <person name="Fu Q."/>
            <person name="Gabisi R.A."/>
            <person name="Ganer J."/>
            <person name="Garbino Pronczuk A."/>
            <person name="Garcia R.M."/>
            <person name="Garner T."/>
            <person name="Garrett T.E."/>
            <person name="Gonzalez D.A."/>
            <person name="Hamid H."/>
            <person name="Hawkins E.S."/>
            <person name="Hirani K."/>
            <person name="Hogues M.E."/>
            <person name="Hollins B."/>
            <person name="Hsiao C.-H."/>
            <person name="Jabil R."/>
            <person name="James M.L."/>
            <person name="Jhangiani S.N."/>
            <person name="Johnson B."/>
            <person name="Johnson Q."/>
            <person name="Joshi V."/>
            <person name="Kalu J.B."/>
            <person name="Kam C."/>
            <person name="Kashfia A."/>
            <person name="Keebler J."/>
            <person name="Kisamo H."/>
            <person name="Kovar C.L."/>
            <person name="Lago L.A."/>
            <person name="Lai C.-Y."/>
            <person name="Laidlaw J."/>
            <person name="Lara F."/>
            <person name="Le T.-K."/>
            <person name="Lee S.L."/>
            <person name="Legall F.H."/>
            <person name="Lemon S.J."/>
            <person name="Lewis L.R."/>
            <person name="Li B."/>
            <person name="Liu Y."/>
            <person name="Liu Y.-S."/>
            <person name="Lopez J."/>
            <person name="Lozado R.J."/>
            <person name="Lu J."/>
            <person name="Madu R.C."/>
            <person name="Maheshwari M."/>
            <person name="Maheshwari R."/>
            <person name="Malloy K."/>
            <person name="Martinez E."/>
            <person name="Mathew T."/>
            <person name="Mercado I.C."/>
            <person name="Mercado C."/>
            <person name="Meyer B."/>
            <person name="Montgomery K."/>
            <person name="Morgan M.B."/>
            <person name="Munidasa M."/>
            <person name="Nazareth L.V."/>
            <person name="Nelson J."/>
            <person name="Ng B.M."/>
            <person name="Nguyen N.B."/>
            <person name="Nguyen P.Q."/>
            <person name="Nguyen T."/>
            <person name="Obregon M."/>
            <person name="Okwuonu G.O."/>
            <person name="Onwere C.G."/>
            <person name="Orozco G."/>
            <person name="Parra A."/>
            <person name="Patel S."/>
            <person name="Patil S."/>
            <person name="Perez A."/>
            <person name="Perez Y."/>
            <person name="Pham C."/>
            <person name="Primus E.L."/>
            <person name="Pu L.-L."/>
            <person name="Puazo M."/>
            <person name="Qin X."/>
            <person name="Quiroz J.B."/>
            <person name="Reese J."/>
            <person name="Richards S."/>
            <person name="Rives C.M."/>
            <person name="Robberts R."/>
            <person name="Ruiz S.J."/>
            <person name="Ruiz M.J."/>
            <person name="Santibanez J."/>
            <person name="Schneider B.W."/>
            <person name="Sisson I."/>
            <person name="Smith M."/>
            <person name="Sodergren E."/>
            <person name="Song X.-Z."/>
            <person name="Song B.B."/>
            <person name="Summersgill H."/>
            <person name="Thelus R."/>
            <person name="Thornton R.D."/>
            <person name="Trejos Z.Y."/>
            <person name="Usmani K."/>
            <person name="Vattathil S."/>
            <person name="Villasana D."/>
            <person name="Walker D.L."/>
            <person name="Wang S."/>
            <person name="Wang K."/>
            <person name="White C.S."/>
            <person name="Williams A.C."/>
            <person name="Williamson J."/>
            <person name="Wilson K."/>
            <person name="Woghiren I.O."/>
            <person name="Woodworth J.R."/>
            <person name="Worley K.C."/>
            <person name="Wright R.A."/>
            <person name="Wu W."/>
            <person name="Young L."/>
            <person name="Zhang L."/>
            <person name="Zhang J."/>
            <person name="Zhu Y."/>
            <person name="Muzny D.M."/>
            <person name="Weinstock G."/>
            <person name="Gibbs R.A."/>
        </authorList>
    </citation>
    <scope>NUCLEOTIDE SEQUENCE [LARGE SCALE GENOMIC DNA]</scope>
    <source>
        <strain evidence="2">LSR1</strain>
    </source>
</reference>
<organism evidence="1 2">
    <name type="scientific">Acyrthosiphon pisum</name>
    <name type="common">Pea aphid</name>
    <dbReference type="NCBI Taxonomy" id="7029"/>
    <lineage>
        <taxon>Eukaryota</taxon>
        <taxon>Metazoa</taxon>
        <taxon>Ecdysozoa</taxon>
        <taxon>Arthropoda</taxon>
        <taxon>Hexapoda</taxon>
        <taxon>Insecta</taxon>
        <taxon>Pterygota</taxon>
        <taxon>Neoptera</taxon>
        <taxon>Paraneoptera</taxon>
        <taxon>Hemiptera</taxon>
        <taxon>Sternorrhyncha</taxon>
        <taxon>Aphidomorpha</taxon>
        <taxon>Aphidoidea</taxon>
        <taxon>Aphididae</taxon>
        <taxon>Macrosiphini</taxon>
        <taxon>Acyrthosiphon</taxon>
    </lineage>
</organism>
<protein>
    <recommendedName>
        <fullName evidence="3">Tesmin/TSO1-like CXC domain-containing protein</fullName>
    </recommendedName>
</protein>
<dbReference type="EnsemblMetazoa" id="XM_029485687.1">
    <property type="protein sequence ID" value="XP_029341547.1"/>
    <property type="gene ID" value="LOC115033334"/>
</dbReference>
<evidence type="ECO:0000313" key="2">
    <source>
        <dbReference type="Proteomes" id="UP000007819"/>
    </source>
</evidence>
<sequence>MFILALYNASEKETNLNNYRYQCFTKNVSSSKNVLLTLPPSEAAAREHSFRVYHQIQMWLGNDKSPIEWGWHVKNDLLLPIPLKGPLIPESLLNLISCNCTKGGTASCGCRKHGLKCSMICGYCKGNSCLNAMEAALTKMILNQYQMKITTPQTKKQRIKTPLIRCISVMINLPLVIKNE</sequence>
<dbReference type="AlphaFoldDB" id="A0A8R2JLW4"/>
<proteinExistence type="predicted"/>
<dbReference type="RefSeq" id="XP_029341547.1">
    <property type="nucleotide sequence ID" value="XM_029485687.1"/>
</dbReference>
<dbReference type="Proteomes" id="UP000007819">
    <property type="component" value="Chromosome X"/>
</dbReference>
<dbReference type="GeneID" id="115033334"/>